<reference evidence="2" key="1">
    <citation type="submission" date="2023-03" db="UniProtKB">
        <authorList>
            <consortium name="EnsemblPlants"/>
        </authorList>
    </citation>
    <scope>IDENTIFICATION</scope>
</reference>
<feature type="compositionally biased region" description="Basic residues" evidence="1">
    <location>
        <begin position="91"/>
        <end position="103"/>
    </location>
</feature>
<accession>A0A9I9CIC1</accession>
<organism evidence="2">
    <name type="scientific">Cucumis melo</name>
    <name type="common">Muskmelon</name>
    <dbReference type="NCBI Taxonomy" id="3656"/>
    <lineage>
        <taxon>Eukaryota</taxon>
        <taxon>Viridiplantae</taxon>
        <taxon>Streptophyta</taxon>
        <taxon>Embryophyta</taxon>
        <taxon>Tracheophyta</taxon>
        <taxon>Spermatophyta</taxon>
        <taxon>Magnoliopsida</taxon>
        <taxon>eudicotyledons</taxon>
        <taxon>Gunneridae</taxon>
        <taxon>Pentapetalae</taxon>
        <taxon>rosids</taxon>
        <taxon>fabids</taxon>
        <taxon>Cucurbitales</taxon>
        <taxon>Cucurbitaceae</taxon>
        <taxon>Benincaseae</taxon>
        <taxon>Cucumis</taxon>
    </lineage>
</organism>
<protein>
    <submittedName>
        <fullName evidence="2">Uncharacterized protein</fullName>
    </submittedName>
</protein>
<evidence type="ECO:0000256" key="1">
    <source>
        <dbReference type="SAM" id="MobiDB-lite"/>
    </source>
</evidence>
<dbReference type="AlphaFoldDB" id="A0A9I9CIC1"/>
<feature type="region of interest" description="Disordered" evidence="1">
    <location>
        <begin position="1"/>
        <end position="34"/>
    </location>
</feature>
<dbReference type="EnsemblPlants" id="MELO3C004052.2.1">
    <property type="protein sequence ID" value="MELO3C004052.2.1"/>
    <property type="gene ID" value="MELO3C004052.2"/>
</dbReference>
<dbReference type="Gramene" id="MELO3C004052.2.1">
    <property type="protein sequence ID" value="MELO3C004052.2.1"/>
    <property type="gene ID" value="MELO3C004052.2"/>
</dbReference>
<name>A0A9I9CIC1_CUCME</name>
<feature type="region of interest" description="Disordered" evidence="1">
    <location>
        <begin position="49"/>
        <end position="103"/>
    </location>
</feature>
<proteinExistence type="predicted"/>
<evidence type="ECO:0000313" key="2">
    <source>
        <dbReference type="EnsemblPlants" id="MELO3C004052.2.1"/>
    </source>
</evidence>
<sequence length="103" mass="11938">MANWTHRPGRRPMAACTNEEMAAGHSYDDETERKKKMRLMRVVKRALHGRERDDDDDDWAWAKTTGGERTLATAAASEGEDRKQGGGMRLGLRKRRRRKRWKG</sequence>